<gene>
    <name evidence="1" type="ORF">CURHAP_LOCUS206</name>
</gene>
<sequence>MAHKIKTINASLVDLKSEASFIGLVSKKIDATPQGIAGDRETNSFLMKMKSWLEGRRICQR</sequence>
<name>A0A6J5TCV0_PRUAR</name>
<reference evidence="1 2" key="1">
    <citation type="submission" date="2020-05" db="EMBL/GenBank/DDBJ databases">
        <authorList>
            <person name="Campoy J."/>
            <person name="Schneeberger K."/>
            <person name="Spophaly S."/>
        </authorList>
    </citation>
    <scope>NUCLEOTIDE SEQUENCE [LARGE SCALE GENOMIC DNA]</scope>
    <source>
        <strain evidence="1">PruArmRojPasFocal</strain>
    </source>
</reference>
<accession>A0A6J5TCV0</accession>
<proteinExistence type="predicted"/>
<dbReference type="Proteomes" id="UP000507222">
    <property type="component" value="Unassembled WGS sequence"/>
</dbReference>
<evidence type="ECO:0000313" key="1">
    <source>
        <dbReference type="EMBL" id="CAB4261489.1"/>
    </source>
</evidence>
<evidence type="ECO:0000313" key="2">
    <source>
        <dbReference type="Proteomes" id="UP000507222"/>
    </source>
</evidence>
<dbReference type="AlphaFoldDB" id="A0A6J5TCV0"/>
<protein>
    <submittedName>
        <fullName evidence="1">Uncharacterized protein</fullName>
    </submittedName>
</protein>
<organism evidence="1 2">
    <name type="scientific">Prunus armeniaca</name>
    <name type="common">Apricot</name>
    <name type="synonym">Armeniaca vulgaris</name>
    <dbReference type="NCBI Taxonomy" id="36596"/>
    <lineage>
        <taxon>Eukaryota</taxon>
        <taxon>Viridiplantae</taxon>
        <taxon>Streptophyta</taxon>
        <taxon>Embryophyta</taxon>
        <taxon>Tracheophyta</taxon>
        <taxon>Spermatophyta</taxon>
        <taxon>Magnoliopsida</taxon>
        <taxon>eudicotyledons</taxon>
        <taxon>Gunneridae</taxon>
        <taxon>Pentapetalae</taxon>
        <taxon>rosids</taxon>
        <taxon>fabids</taxon>
        <taxon>Rosales</taxon>
        <taxon>Rosaceae</taxon>
        <taxon>Amygdaloideae</taxon>
        <taxon>Amygdaleae</taxon>
        <taxon>Prunus</taxon>
    </lineage>
</organism>
<dbReference type="EMBL" id="CAEKDK010000001">
    <property type="protein sequence ID" value="CAB4261489.1"/>
    <property type="molecule type" value="Genomic_DNA"/>
</dbReference>